<dbReference type="EMBL" id="CP003969">
    <property type="protein sequence ID" value="AGP41354.1"/>
    <property type="molecule type" value="Genomic_DNA"/>
</dbReference>
<feature type="compositionally biased region" description="Gly residues" evidence="1">
    <location>
        <begin position="24"/>
        <end position="33"/>
    </location>
</feature>
<dbReference type="HOGENOM" id="CLU_3383839_0_0_7"/>
<feature type="region of interest" description="Disordered" evidence="1">
    <location>
        <begin position="1"/>
        <end position="33"/>
    </location>
</feature>
<protein>
    <submittedName>
        <fullName evidence="2">Uncharacterized protein</fullName>
    </submittedName>
</protein>
<organism evidence="2 3">
    <name type="scientific">Sorangium cellulosum So0157-2</name>
    <dbReference type="NCBI Taxonomy" id="1254432"/>
    <lineage>
        <taxon>Bacteria</taxon>
        <taxon>Pseudomonadati</taxon>
        <taxon>Myxococcota</taxon>
        <taxon>Polyangia</taxon>
        <taxon>Polyangiales</taxon>
        <taxon>Polyangiaceae</taxon>
        <taxon>Sorangium</taxon>
    </lineage>
</organism>
<evidence type="ECO:0000256" key="1">
    <source>
        <dbReference type="SAM" id="MobiDB-lite"/>
    </source>
</evidence>
<sequence length="33" mass="3357">MHVDAQGAEDGEEDQRDDEEAHGGLCGAGGTEA</sequence>
<dbReference type="AlphaFoldDB" id="S4Y8Z3"/>
<name>S4Y8Z3_SORCE</name>
<reference evidence="2 3" key="1">
    <citation type="journal article" date="2013" name="Sci. Rep.">
        <title>Extraordinary expansion of a Sorangium cellulosum genome from an alkaline milieu.</title>
        <authorList>
            <person name="Han K."/>
            <person name="Li Z.F."/>
            <person name="Peng R."/>
            <person name="Zhu L.P."/>
            <person name="Zhou T."/>
            <person name="Wang L.G."/>
            <person name="Li S.G."/>
            <person name="Zhang X.B."/>
            <person name="Hu W."/>
            <person name="Wu Z.H."/>
            <person name="Qin N."/>
            <person name="Li Y.Z."/>
        </authorList>
    </citation>
    <scope>NUCLEOTIDE SEQUENCE [LARGE SCALE GENOMIC DNA]</scope>
    <source>
        <strain evidence="2 3">So0157-2</strain>
    </source>
</reference>
<dbReference type="KEGG" id="scu:SCE1572_46830"/>
<gene>
    <name evidence="2" type="ORF">SCE1572_46830</name>
</gene>
<proteinExistence type="predicted"/>
<evidence type="ECO:0000313" key="2">
    <source>
        <dbReference type="EMBL" id="AGP41354.1"/>
    </source>
</evidence>
<dbReference type="Proteomes" id="UP000014803">
    <property type="component" value="Chromosome"/>
</dbReference>
<accession>S4Y8Z3</accession>
<feature type="compositionally biased region" description="Acidic residues" evidence="1">
    <location>
        <begin position="7"/>
        <end position="20"/>
    </location>
</feature>
<evidence type="ECO:0000313" key="3">
    <source>
        <dbReference type="Proteomes" id="UP000014803"/>
    </source>
</evidence>